<dbReference type="STRING" id="327505.A0A2H3G856"/>
<comment type="caution">
    <text evidence="2">The sequence shown here is derived from an EMBL/GenBank/DDBJ whole genome shotgun (WGS) entry which is preliminary data.</text>
</comment>
<dbReference type="EMBL" id="MABQ02000015">
    <property type="protein sequence ID" value="PCD20292.1"/>
    <property type="molecule type" value="Genomic_DNA"/>
</dbReference>
<sequence>MSLPPRCSFSPDMYTPDYDPRRANDSPFSFDGEFDLDGRTSPFRTCETPRAYGTPFQDRRLPLLGLSDWDPNFRDDEDDPTCIHYDIEWKLQLKKGRLSKLVEITEENLTLAPSAYWDKFLSVELAATVRDKLPEPRYEPDETTVVVSVEKRSERNMRKRFDGLVVDWKTIEDKLRGWAPLFREATRPTSATLSPVFHNRRTKGMAYLLDKAIL</sequence>
<proteinExistence type="predicted"/>
<evidence type="ECO:0000256" key="1">
    <source>
        <dbReference type="SAM" id="MobiDB-lite"/>
    </source>
</evidence>
<protein>
    <submittedName>
        <fullName evidence="2">Uncharacterized protein</fullName>
    </submittedName>
</protein>
<feature type="region of interest" description="Disordered" evidence="1">
    <location>
        <begin position="1"/>
        <end position="25"/>
    </location>
</feature>
<dbReference type="Proteomes" id="UP000219602">
    <property type="component" value="Unassembled WGS sequence"/>
</dbReference>
<evidence type="ECO:0000313" key="3">
    <source>
        <dbReference type="Proteomes" id="UP000219602"/>
    </source>
</evidence>
<name>A0A2H3G856_FUSOX</name>
<organism evidence="2 3">
    <name type="scientific">Fusarium oxysporum f. sp. radicis-cucumerinum</name>
    <dbReference type="NCBI Taxonomy" id="327505"/>
    <lineage>
        <taxon>Eukaryota</taxon>
        <taxon>Fungi</taxon>
        <taxon>Dikarya</taxon>
        <taxon>Ascomycota</taxon>
        <taxon>Pezizomycotina</taxon>
        <taxon>Sordariomycetes</taxon>
        <taxon>Hypocreomycetidae</taxon>
        <taxon>Hypocreales</taxon>
        <taxon>Nectriaceae</taxon>
        <taxon>Fusarium</taxon>
        <taxon>Fusarium oxysporum species complex</taxon>
    </lineage>
</organism>
<accession>A0A2H3G856</accession>
<reference evidence="2 3" key="1">
    <citation type="journal article" date="2016" name="Environ. Microbiol.">
        <title>Effector profiles distinguish formae speciales of Fusarium oxysporum.</title>
        <authorList>
            <person name="van Dam P."/>
            <person name="Fokkens L."/>
            <person name="Schmidt S.M."/>
            <person name="Linmans J.H."/>
            <person name="Kistler H.C."/>
            <person name="Ma L.J."/>
            <person name="Rep M."/>
        </authorList>
    </citation>
    <scope>NUCLEOTIDE SEQUENCE [LARGE SCALE GENOMIC DNA]</scope>
    <source>
        <strain evidence="2 3">Forc016</strain>
    </source>
</reference>
<evidence type="ECO:0000313" key="2">
    <source>
        <dbReference type="EMBL" id="PCD20292.1"/>
    </source>
</evidence>
<gene>
    <name evidence="2" type="ORF">AU210_016160</name>
</gene>
<reference evidence="2 3" key="2">
    <citation type="journal article" date="2017" name="Sci. Rep.">
        <title>A mobile pathogenicity chromosome in Fusarium oxysporum for infection of multiple cucurbit species.</title>
        <authorList>
            <person name="van Dam P."/>
            <person name="Fokkens L."/>
            <person name="Ayukawa Y."/>
            <person name="van der Gragt M."/>
            <person name="Ter Horst A."/>
            <person name="Brankovics B."/>
            <person name="Houterman P.M."/>
            <person name="Arie T."/>
            <person name="Rep M."/>
        </authorList>
    </citation>
    <scope>NUCLEOTIDE SEQUENCE [LARGE SCALE GENOMIC DNA]</scope>
    <source>
        <strain evidence="2 3">Forc016</strain>
    </source>
</reference>
<dbReference type="AlphaFoldDB" id="A0A2H3G856"/>